<dbReference type="PIRSF" id="PIRSF005572">
    <property type="entry name" value="NifS"/>
    <property type="match status" value="1"/>
</dbReference>
<dbReference type="PANTHER" id="PTHR11601:SF34">
    <property type="entry name" value="CYSTEINE DESULFURASE"/>
    <property type="match status" value="1"/>
</dbReference>
<dbReference type="InterPro" id="IPR015421">
    <property type="entry name" value="PyrdxlP-dep_Trfase_major"/>
</dbReference>
<dbReference type="GO" id="GO:0046872">
    <property type="term" value="F:metal ion binding"/>
    <property type="evidence" value="ECO:0007669"/>
    <property type="project" value="UniProtKB-KW"/>
</dbReference>
<dbReference type="RefSeq" id="WP_163962177.1">
    <property type="nucleotide sequence ID" value="NZ_JAAGNX010000001.1"/>
</dbReference>
<dbReference type="GO" id="GO:0008483">
    <property type="term" value="F:transaminase activity"/>
    <property type="evidence" value="ECO:0007669"/>
    <property type="project" value="UniProtKB-KW"/>
</dbReference>
<proteinExistence type="inferred from homology"/>
<feature type="domain" description="Aminotransferase class V" evidence="9">
    <location>
        <begin position="3"/>
        <end position="349"/>
    </location>
</feature>
<keyword evidence="11" id="KW-1185">Reference proteome</keyword>
<dbReference type="GO" id="GO:0031071">
    <property type="term" value="F:cysteine desulfurase activity"/>
    <property type="evidence" value="ECO:0007669"/>
    <property type="project" value="UniProtKB-EC"/>
</dbReference>
<sequence>MPYFDWNATAPLHPLAREAWLEASETAWANPSTAYRSGVRARSRLDEAREEMAQMLGFRPEQVVFTSGATEANNAVIREIARVSPEKEIWISSVEHPSIREAALGLAGQSRARRIPVDANGQVDLDWFEDQLQISAPGLVSVMAANNETGVIQPWPQIRGLCREAGIPFHCDAVQWIGKYAAPMGQGCAAISLSGHKFGGPKGIGCLILGEEWTGLKVQTGGAQEMGSRAGTENIPSILGMVAALKARLNSPLPAEQLNARDTFEAALEAEWGGEFCIHGKKADRLWNTSFISLPSHRANRWIAQLDRFDMEISSGSACSSSKSGPSSILEVMGVEEEAAARTVRISSGWETSCADWNELLEAIKQVRLVLDSEPASSGPGTVIEI</sequence>
<keyword evidence="7" id="KW-0411">Iron-sulfur</keyword>
<dbReference type="SUPFAM" id="SSF53383">
    <property type="entry name" value="PLP-dependent transferases"/>
    <property type="match status" value="1"/>
</dbReference>
<evidence type="ECO:0000256" key="3">
    <source>
        <dbReference type="ARBA" id="ARBA00022679"/>
    </source>
</evidence>
<evidence type="ECO:0000259" key="9">
    <source>
        <dbReference type="Pfam" id="PF00266"/>
    </source>
</evidence>
<evidence type="ECO:0000313" key="11">
    <source>
        <dbReference type="Proteomes" id="UP000478417"/>
    </source>
</evidence>
<evidence type="ECO:0000256" key="2">
    <source>
        <dbReference type="ARBA" id="ARBA00006490"/>
    </source>
</evidence>
<dbReference type="InterPro" id="IPR000192">
    <property type="entry name" value="Aminotrans_V_dom"/>
</dbReference>
<evidence type="ECO:0000256" key="7">
    <source>
        <dbReference type="ARBA" id="ARBA00023014"/>
    </source>
</evidence>
<protein>
    <submittedName>
        <fullName evidence="10">Aminotransferase class V-fold PLP-dependent enzyme</fullName>
    </submittedName>
</protein>
<dbReference type="Pfam" id="PF00266">
    <property type="entry name" value="Aminotran_5"/>
    <property type="match status" value="1"/>
</dbReference>
<dbReference type="Gene3D" id="3.40.640.10">
    <property type="entry name" value="Type I PLP-dependent aspartate aminotransferase-like (Major domain)"/>
    <property type="match status" value="1"/>
</dbReference>
<name>A0A6B2LZY7_9BACT</name>
<accession>A0A6B2LZY7</accession>
<dbReference type="GO" id="GO:0051536">
    <property type="term" value="F:iron-sulfur cluster binding"/>
    <property type="evidence" value="ECO:0007669"/>
    <property type="project" value="UniProtKB-KW"/>
</dbReference>
<dbReference type="EMBL" id="JAAGNX010000001">
    <property type="protein sequence ID" value="NDV61337.1"/>
    <property type="molecule type" value="Genomic_DNA"/>
</dbReference>
<gene>
    <name evidence="10" type="ORF">G0Q06_02600</name>
</gene>
<organism evidence="10 11">
    <name type="scientific">Oceanipulchritudo coccoides</name>
    <dbReference type="NCBI Taxonomy" id="2706888"/>
    <lineage>
        <taxon>Bacteria</taxon>
        <taxon>Pseudomonadati</taxon>
        <taxon>Verrucomicrobiota</taxon>
        <taxon>Opitutia</taxon>
        <taxon>Puniceicoccales</taxon>
        <taxon>Oceanipulchritudinaceae</taxon>
        <taxon>Oceanipulchritudo</taxon>
    </lineage>
</organism>
<comment type="similarity">
    <text evidence="2">Belongs to the class-V pyridoxal-phosphate-dependent aminotransferase family. NifS/IscS subfamily.</text>
</comment>
<keyword evidence="6" id="KW-0408">Iron</keyword>
<dbReference type="InterPro" id="IPR016454">
    <property type="entry name" value="Cysteine_dSase"/>
</dbReference>
<evidence type="ECO:0000256" key="5">
    <source>
        <dbReference type="ARBA" id="ARBA00022898"/>
    </source>
</evidence>
<dbReference type="Gene3D" id="1.10.260.50">
    <property type="match status" value="1"/>
</dbReference>
<dbReference type="InterPro" id="IPR015424">
    <property type="entry name" value="PyrdxlP-dep_Trfase"/>
</dbReference>
<evidence type="ECO:0000256" key="8">
    <source>
        <dbReference type="ARBA" id="ARBA00050776"/>
    </source>
</evidence>
<reference evidence="10 11" key="1">
    <citation type="submission" date="2020-02" db="EMBL/GenBank/DDBJ databases">
        <title>Albibacoteraceae fam. nov., the first described family within the subdivision 4 Verrucomicrobia.</title>
        <authorList>
            <person name="Xi F."/>
        </authorList>
    </citation>
    <scope>NUCLEOTIDE SEQUENCE [LARGE SCALE GENOMIC DNA]</scope>
    <source>
        <strain evidence="10 11">CK1056</strain>
    </source>
</reference>
<keyword evidence="10" id="KW-0032">Aminotransferase</keyword>
<comment type="cofactor">
    <cofactor evidence="1">
        <name>pyridoxal 5'-phosphate</name>
        <dbReference type="ChEBI" id="CHEBI:597326"/>
    </cofactor>
</comment>
<comment type="caution">
    <text evidence="10">The sequence shown here is derived from an EMBL/GenBank/DDBJ whole genome shotgun (WGS) entry which is preliminary data.</text>
</comment>
<dbReference type="Proteomes" id="UP000478417">
    <property type="component" value="Unassembled WGS sequence"/>
</dbReference>
<dbReference type="InterPro" id="IPR015422">
    <property type="entry name" value="PyrdxlP-dep_Trfase_small"/>
</dbReference>
<dbReference type="PANTHER" id="PTHR11601">
    <property type="entry name" value="CYSTEINE DESULFURYLASE FAMILY MEMBER"/>
    <property type="match status" value="1"/>
</dbReference>
<evidence type="ECO:0000256" key="6">
    <source>
        <dbReference type="ARBA" id="ARBA00023004"/>
    </source>
</evidence>
<dbReference type="AlphaFoldDB" id="A0A6B2LZY7"/>
<evidence type="ECO:0000313" key="10">
    <source>
        <dbReference type="EMBL" id="NDV61337.1"/>
    </source>
</evidence>
<dbReference type="Gene3D" id="3.90.1150.10">
    <property type="entry name" value="Aspartate Aminotransferase, domain 1"/>
    <property type="match status" value="1"/>
</dbReference>
<keyword evidence="4" id="KW-0479">Metal-binding</keyword>
<comment type="catalytic activity">
    <reaction evidence="8">
        <text>(sulfur carrier)-H + L-cysteine = (sulfur carrier)-SH + L-alanine</text>
        <dbReference type="Rhea" id="RHEA:43892"/>
        <dbReference type="Rhea" id="RHEA-COMP:14737"/>
        <dbReference type="Rhea" id="RHEA-COMP:14739"/>
        <dbReference type="ChEBI" id="CHEBI:29917"/>
        <dbReference type="ChEBI" id="CHEBI:35235"/>
        <dbReference type="ChEBI" id="CHEBI:57972"/>
        <dbReference type="ChEBI" id="CHEBI:64428"/>
        <dbReference type="EC" id="2.8.1.7"/>
    </reaction>
</comment>
<keyword evidence="3 10" id="KW-0808">Transferase</keyword>
<evidence type="ECO:0000256" key="1">
    <source>
        <dbReference type="ARBA" id="ARBA00001933"/>
    </source>
</evidence>
<evidence type="ECO:0000256" key="4">
    <source>
        <dbReference type="ARBA" id="ARBA00022723"/>
    </source>
</evidence>
<keyword evidence="5" id="KW-0663">Pyridoxal phosphate</keyword>